<protein>
    <submittedName>
        <fullName evidence="1">Uncharacterized protein</fullName>
    </submittedName>
</protein>
<keyword evidence="2" id="KW-1185">Reference proteome</keyword>
<accession>A0AAD3TC86</accession>
<sequence length="123" mass="13512">MCGEYRGFSGLWEVLNLSGSQLNWTVSGFGSSRRSVYLSLYMLHGAIPSEIVNNCQKLDFLDLSSNSLSRGILSSLGHCIPAVAGILQLPLLHSLMWEDAISAELSQLKKLKFWTFGETVSAD</sequence>
<dbReference type="EMBL" id="BSYO01000033">
    <property type="protein sequence ID" value="GMH27453.1"/>
    <property type="molecule type" value="Genomic_DNA"/>
</dbReference>
<comment type="caution">
    <text evidence="1">The sequence shown here is derived from an EMBL/GenBank/DDBJ whole genome shotgun (WGS) entry which is preliminary data.</text>
</comment>
<gene>
    <name evidence="1" type="ORF">Nepgr_029296</name>
</gene>
<proteinExistence type="predicted"/>
<reference evidence="1" key="1">
    <citation type="submission" date="2023-05" db="EMBL/GenBank/DDBJ databases">
        <title>Nepenthes gracilis genome sequencing.</title>
        <authorList>
            <person name="Fukushima K."/>
        </authorList>
    </citation>
    <scope>NUCLEOTIDE SEQUENCE</scope>
    <source>
        <strain evidence="1">SING2019-196</strain>
    </source>
</reference>
<dbReference type="Gene3D" id="3.80.10.10">
    <property type="entry name" value="Ribonuclease Inhibitor"/>
    <property type="match status" value="1"/>
</dbReference>
<dbReference type="Proteomes" id="UP001279734">
    <property type="component" value="Unassembled WGS sequence"/>
</dbReference>
<dbReference type="InterPro" id="IPR032675">
    <property type="entry name" value="LRR_dom_sf"/>
</dbReference>
<dbReference type="SUPFAM" id="SSF52047">
    <property type="entry name" value="RNI-like"/>
    <property type="match status" value="1"/>
</dbReference>
<evidence type="ECO:0000313" key="1">
    <source>
        <dbReference type="EMBL" id="GMH27453.1"/>
    </source>
</evidence>
<organism evidence="1 2">
    <name type="scientific">Nepenthes gracilis</name>
    <name type="common">Slender pitcher plant</name>
    <dbReference type="NCBI Taxonomy" id="150966"/>
    <lineage>
        <taxon>Eukaryota</taxon>
        <taxon>Viridiplantae</taxon>
        <taxon>Streptophyta</taxon>
        <taxon>Embryophyta</taxon>
        <taxon>Tracheophyta</taxon>
        <taxon>Spermatophyta</taxon>
        <taxon>Magnoliopsida</taxon>
        <taxon>eudicotyledons</taxon>
        <taxon>Gunneridae</taxon>
        <taxon>Pentapetalae</taxon>
        <taxon>Caryophyllales</taxon>
        <taxon>Nepenthaceae</taxon>
        <taxon>Nepenthes</taxon>
    </lineage>
</organism>
<dbReference type="AlphaFoldDB" id="A0AAD3TC86"/>
<evidence type="ECO:0000313" key="2">
    <source>
        <dbReference type="Proteomes" id="UP001279734"/>
    </source>
</evidence>
<name>A0AAD3TC86_NEPGR</name>